<evidence type="ECO:0000259" key="9">
    <source>
        <dbReference type="SMART" id="SM00906"/>
    </source>
</evidence>
<gene>
    <name evidence="10" type="ORF">CCHLO57077_00019064</name>
</gene>
<feature type="compositionally biased region" description="Low complexity" evidence="7">
    <location>
        <begin position="142"/>
        <end position="154"/>
    </location>
</feature>
<dbReference type="PANTHER" id="PTHR31845">
    <property type="entry name" value="FINGER DOMAIN PROTEIN, PUTATIVE-RELATED"/>
    <property type="match status" value="1"/>
</dbReference>
<dbReference type="CDD" id="cd12148">
    <property type="entry name" value="fungal_TF_MHR"/>
    <property type="match status" value="1"/>
</dbReference>
<keyword evidence="8" id="KW-0812">Transmembrane</keyword>
<dbReference type="AlphaFoldDB" id="A0AA35VF91"/>
<feature type="region of interest" description="Disordered" evidence="7">
    <location>
        <begin position="125"/>
        <end position="169"/>
    </location>
</feature>
<reference evidence="10" key="1">
    <citation type="submission" date="2023-01" db="EMBL/GenBank/DDBJ databases">
        <authorList>
            <person name="Piombo E."/>
        </authorList>
    </citation>
    <scope>NUCLEOTIDE SEQUENCE</scope>
</reference>
<accession>A0AA35VF91</accession>
<keyword evidence="5" id="KW-0804">Transcription</keyword>
<feature type="domain" description="Xylanolytic transcriptional activator regulatory" evidence="9">
    <location>
        <begin position="306"/>
        <end position="379"/>
    </location>
</feature>
<keyword evidence="4" id="KW-0238">DNA-binding</keyword>
<comment type="subcellular location">
    <subcellularLocation>
        <location evidence="1">Nucleus</location>
    </subcellularLocation>
</comment>
<keyword evidence="2" id="KW-0479">Metal-binding</keyword>
<dbReference type="CDD" id="cd00067">
    <property type="entry name" value="GAL4"/>
    <property type="match status" value="1"/>
</dbReference>
<dbReference type="InterPro" id="IPR036864">
    <property type="entry name" value="Zn2-C6_fun-type_DNA-bd_sf"/>
</dbReference>
<dbReference type="GO" id="GO:0006351">
    <property type="term" value="P:DNA-templated transcription"/>
    <property type="evidence" value="ECO:0007669"/>
    <property type="project" value="InterPro"/>
</dbReference>
<proteinExistence type="predicted"/>
<evidence type="ECO:0000256" key="3">
    <source>
        <dbReference type="ARBA" id="ARBA00023015"/>
    </source>
</evidence>
<dbReference type="GO" id="GO:0008270">
    <property type="term" value="F:zinc ion binding"/>
    <property type="evidence" value="ECO:0007669"/>
    <property type="project" value="InterPro"/>
</dbReference>
<protein>
    <recommendedName>
        <fullName evidence="9">Xylanolytic transcriptional activator regulatory domain-containing protein</fullName>
    </recommendedName>
</protein>
<dbReference type="EMBL" id="CABFNP030002004">
    <property type="protein sequence ID" value="CAI6101457.1"/>
    <property type="molecule type" value="Genomic_DNA"/>
</dbReference>
<name>A0AA35VF91_9HYPO</name>
<evidence type="ECO:0000256" key="5">
    <source>
        <dbReference type="ARBA" id="ARBA00023163"/>
    </source>
</evidence>
<sequence length="687" mass="77157">MSEPVKDSPLKLPLGPDALRASFGDRKIDVSRKITACVACRKQKVTISYPPHGTALICKINMFSCREKIKCHMPDASVPCGRCKKRGLPCTVNRSLQMLLEDDASWKQTVTRKITALEEFMESAREQLNTRAGESAQEKQPSRQSDSCSPSTSDRSAKRRRRDWEIRMDTQSGPVTIPAACIGEVEGERPLGPEQPSSPPDIISEGIVTLDQAETLFHTYSKRLDHFLYRILDPMSSFSTVRERSPALLAAICTVASLHSEDLGYLFEGCHEHFVTLASQLSMSEAVNNEDIRGLCIGAFWLHGLSWNLVSIAVRAATQNQLHRFSRKVPLGDRTAYMHTRLWYLIYVCSHHFSIPYGRTPMIPECEAISSVSTFLASQHATSDDARLVSQVQIWTILGRAATSFGFDVDEQIPVESIPRLRRYIIALDTWRAEWDERFGPSEFVGEYPRKGVGMHYHFTKLYLCTHALRGLESRPAGQVTETRIAREEESMDRLTPGSSNSWKTGSRIHPELEEIGSVAISSAKSILRLIIRDPEFQSYLHGLSLYFDTMIIFAVVFLLRIATQYSDIVPVDKSELLDLVCELSRTLTSVTDKIHSRHLLVVICKGVKDLSIRYLQEVESNMAGNEVETTQGQALGLLDLENETRQHSSSDGLLLNSENIGFDWTDFDFLATQDPFLGNASWTFGV</sequence>
<comment type="caution">
    <text evidence="10">The sequence shown here is derived from an EMBL/GenBank/DDBJ whole genome shotgun (WGS) entry which is preliminary data.</text>
</comment>
<keyword evidence="8" id="KW-0472">Membrane</keyword>
<dbReference type="InterPro" id="IPR001138">
    <property type="entry name" value="Zn2Cys6_DnaBD"/>
</dbReference>
<dbReference type="Proteomes" id="UP001160390">
    <property type="component" value="Unassembled WGS sequence"/>
</dbReference>
<dbReference type="GO" id="GO:0005634">
    <property type="term" value="C:nucleus"/>
    <property type="evidence" value="ECO:0007669"/>
    <property type="project" value="UniProtKB-SubCell"/>
</dbReference>
<evidence type="ECO:0000256" key="1">
    <source>
        <dbReference type="ARBA" id="ARBA00004123"/>
    </source>
</evidence>
<keyword evidence="6" id="KW-0539">Nucleus</keyword>
<keyword evidence="11" id="KW-1185">Reference proteome</keyword>
<dbReference type="Gene3D" id="4.10.240.10">
    <property type="entry name" value="Zn(2)-C6 fungal-type DNA-binding domain"/>
    <property type="match status" value="1"/>
</dbReference>
<evidence type="ECO:0000313" key="10">
    <source>
        <dbReference type="EMBL" id="CAI6101457.1"/>
    </source>
</evidence>
<evidence type="ECO:0000256" key="2">
    <source>
        <dbReference type="ARBA" id="ARBA00022723"/>
    </source>
</evidence>
<dbReference type="GO" id="GO:0000976">
    <property type="term" value="F:transcription cis-regulatory region binding"/>
    <property type="evidence" value="ECO:0007669"/>
    <property type="project" value="TreeGrafter"/>
</dbReference>
<dbReference type="PANTHER" id="PTHR31845:SF17">
    <property type="entry name" value="ZN(II)2CYS6 TRANSCRIPTION FACTOR (EUROFUNG)"/>
    <property type="match status" value="1"/>
</dbReference>
<dbReference type="InterPro" id="IPR007219">
    <property type="entry name" value="XnlR_reg_dom"/>
</dbReference>
<dbReference type="SMART" id="SM00906">
    <property type="entry name" value="Fungal_trans"/>
    <property type="match status" value="1"/>
</dbReference>
<feature type="transmembrane region" description="Helical" evidence="8">
    <location>
        <begin position="540"/>
        <end position="560"/>
    </location>
</feature>
<organism evidence="10 11">
    <name type="scientific">Clonostachys chloroleuca</name>
    <dbReference type="NCBI Taxonomy" id="1926264"/>
    <lineage>
        <taxon>Eukaryota</taxon>
        <taxon>Fungi</taxon>
        <taxon>Dikarya</taxon>
        <taxon>Ascomycota</taxon>
        <taxon>Pezizomycotina</taxon>
        <taxon>Sordariomycetes</taxon>
        <taxon>Hypocreomycetidae</taxon>
        <taxon>Hypocreales</taxon>
        <taxon>Bionectriaceae</taxon>
        <taxon>Clonostachys</taxon>
    </lineage>
</organism>
<evidence type="ECO:0000313" key="11">
    <source>
        <dbReference type="Proteomes" id="UP001160390"/>
    </source>
</evidence>
<dbReference type="GO" id="GO:0000981">
    <property type="term" value="F:DNA-binding transcription factor activity, RNA polymerase II-specific"/>
    <property type="evidence" value="ECO:0007669"/>
    <property type="project" value="InterPro"/>
</dbReference>
<keyword evidence="3" id="KW-0805">Transcription regulation</keyword>
<evidence type="ECO:0000256" key="4">
    <source>
        <dbReference type="ARBA" id="ARBA00023125"/>
    </source>
</evidence>
<keyword evidence="8" id="KW-1133">Transmembrane helix</keyword>
<evidence type="ECO:0000256" key="7">
    <source>
        <dbReference type="SAM" id="MobiDB-lite"/>
    </source>
</evidence>
<evidence type="ECO:0000256" key="6">
    <source>
        <dbReference type="ARBA" id="ARBA00023242"/>
    </source>
</evidence>
<evidence type="ECO:0000256" key="8">
    <source>
        <dbReference type="SAM" id="Phobius"/>
    </source>
</evidence>
<dbReference type="InterPro" id="IPR051089">
    <property type="entry name" value="prtT"/>
</dbReference>